<dbReference type="AlphaFoldDB" id="A0AA50KPH0"/>
<keyword evidence="4" id="KW-1185">Reference proteome</keyword>
<name>A0AA50KPH0_9GAMM</name>
<evidence type="ECO:0000256" key="2">
    <source>
        <dbReference type="SAM" id="SignalP"/>
    </source>
</evidence>
<keyword evidence="2" id="KW-0732">Signal</keyword>
<dbReference type="KEGG" id="ope:PU634_00190"/>
<dbReference type="RefSeq" id="WP_306762075.1">
    <property type="nucleotide sequence ID" value="NZ_CP118224.1"/>
</dbReference>
<sequence length="275" mass="27797">MSIKNKTLAVMIAAALGISFGASAGDRDWRGGGGGGGSECCRGGTDNTNDDGNQAVDRSAVYDIDLDYKKLTKNINKDILNGWDNSVRIKLDTKLNYQKNFTFQGGHTGDTVSFSAAGSHADSGAANLGFMKQKADNDALGVGVGFGAGLGAASSEANGGDTSGRFPPGLGNKHRRHGGREDGGSDVDSGDAGGAGYGAGLGAGAGMAKLKAAQNLDQQAASASWSKAYSVSMIKSGDNNIGNTGPTYGINVQQGISGQSALGNQSVNVNSSMQF</sequence>
<organism evidence="3 4">
    <name type="scientific">Oceanimonas pelagia</name>
    <dbReference type="NCBI Taxonomy" id="3028314"/>
    <lineage>
        <taxon>Bacteria</taxon>
        <taxon>Pseudomonadati</taxon>
        <taxon>Pseudomonadota</taxon>
        <taxon>Gammaproteobacteria</taxon>
        <taxon>Aeromonadales</taxon>
        <taxon>Aeromonadaceae</taxon>
        <taxon>Oceanimonas</taxon>
    </lineage>
</organism>
<gene>
    <name evidence="3" type="ORF">PU634_00190</name>
</gene>
<proteinExistence type="predicted"/>
<protein>
    <submittedName>
        <fullName evidence="3">Uncharacterized protein</fullName>
    </submittedName>
</protein>
<evidence type="ECO:0000313" key="3">
    <source>
        <dbReference type="EMBL" id="WMC10818.1"/>
    </source>
</evidence>
<feature type="chain" id="PRO_5041434964" evidence="2">
    <location>
        <begin position="25"/>
        <end position="275"/>
    </location>
</feature>
<dbReference type="Proteomes" id="UP001223802">
    <property type="component" value="Chromosome"/>
</dbReference>
<evidence type="ECO:0000313" key="4">
    <source>
        <dbReference type="Proteomes" id="UP001223802"/>
    </source>
</evidence>
<accession>A0AA50KPH0</accession>
<dbReference type="EMBL" id="CP118224">
    <property type="protein sequence ID" value="WMC10818.1"/>
    <property type="molecule type" value="Genomic_DNA"/>
</dbReference>
<feature type="region of interest" description="Disordered" evidence="1">
    <location>
        <begin position="154"/>
        <end position="191"/>
    </location>
</feature>
<reference evidence="3 4" key="1">
    <citation type="submission" date="2023-02" db="EMBL/GenBank/DDBJ databases">
        <title>Complete genome sequence of a novel bacterium Oceanimonas sp. NTOU-MSR1 isolated from marine coast sediment.</title>
        <authorList>
            <person name="Yang H.-T."/>
            <person name="Chen Y.-L."/>
            <person name="Ho Y.-N."/>
        </authorList>
    </citation>
    <scope>NUCLEOTIDE SEQUENCE [LARGE SCALE GENOMIC DNA]</scope>
    <source>
        <strain evidence="3 4">NTOU-MSR1</strain>
    </source>
</reference>
<feature type="region of interest" description="Disordered" evidence="1">
    <location>
        <begin position="31"/>
        <end position="54"/>
    </location>
</feature>
<evidence type="ECO:0000256" key="1">
    <source>
        <dbReference type="SAM" id="MobiDB-lite"/>
    </source>
</evidence>
<feature type="signal peptide" evidence="2">
    <location>
        <begin position="1"/>
        <end position="24"/>
    </location>
</feature>